<dbReference type="AlphaFoldDB" id="A0A840E5W8"/>
<dbReference type="EMBL" id="JACIFF010000004">
    <property type="protein sequence ID" value="MBB4079353.1"/>
    <property type="molecule type" value="Genomic_DNA"/>
</dbReference>
<sequence>MLTDRFRSLTDRLLLGYRLRPLRWARLRSSLPPSVAGMPAWDRTWQWLDLLGCCDWYEALTNFVSPGVRRLTARERNLLEPIFGSSLPYNRIRIDERAYLGPRQGEFLYVSFHTINSWGPISSPTLVHEAVHVWQYVHLGALYIPRALAAQQTEMGYNYGGSSALRANTRLEDFNYEQMADLVEDAFRIANGYRAQWISETSAELPLLYVRYLEELRSRILPRAYQLGEVAKEVDREW</sequence>
<dbReference type="Proteomes" id="UP000576209">
    <property type="component" value="Unassembled WGS sequence"/>
</dbReference>
<protein>
    <submittedName>
        <fullName evidence="1">Uncharacterized protein</fullName>
    </submittedName>
</protein>
<reference evidence="1 2" key="1">
    <citation type="submission" date="2020-08" db="EMBL/GenBank/DDBJ databases">
        <title>Genomic Encyclopedia of Type Strains, Phase IV (KMG-IV): sequencing the most valuable type-strain genomes for metagenomic binning, comparative biology and taxonomic classification.</title>
        <authorList>
            <person name="Goeker M."/>
        </authorList>
    </citation>
    <scope>NUCLEOTIDE SEQUENCE [LARGE SCALE GENOMIC DNA]</scope>
    <source>
        <strain evidence="1 2">DSM 105137</strain>
    </source>
</reference>
<evidence type="ECO:0000313" key="2">
    <source>
        <dbReference type="Proteomes" id="UP000576209"/>
    </source>
</evidence>
<keyword evidence="2" id="KW-1185">Reference proteome</keyword>
<dbReference type="RefSeq" id="WP_183495603.1">
    <property type="nucleotide sequence ID" value="NZ_JACIFF010000004.1"/>
</dbReference>
<comment type="caution">
    <text evidence="1">The sequence shown here is derived from an EMBL/GenBank/DDBJ whole genome shotgun (WGS) entry which is preliminary data.</text>
</comment>
<evidence type="ECO:0000313" key="1">
    <source>
        <dbReference type="EMBL" id="MBB4079353.1"/>
    </source>
</evidence>
<gene>
    <name evidence="1" type="ORF">GGR28_001973</name>
</gene>
<organism evidence="1 2">
    <name type="scientific">Neolewinella aquimaris</name>
    <dbReference type="NCBI Taxonomy" id="1835722"/>
    <lineage>
        <taxon>Bacteria</taxon>
        <taxon>Pseudomonadati</taxon>
        <taxon>Bacteroidota</taxon>
        <taxon>Saprospiria</taxon>
        <taxon>Saprospirales</taxon>
        <taxon>Lewinellaceae</taxon>
        <taxon>Neolewinella</taxon>
    </lineage>
</organism>
<name>A0A840E5W8_9BACT</name>
<accession>A0A840E5W8</accession>
<proteinExistence type="predicted"/>